<gene>
    <name evidence="2" type="ORF">FB467_1077</name>
</gene>
<evidence type="ECO:0000313" key="3">
    <source>
        <dbReference type="Proteomes" id="UP000319516"/>
    </source>
</evidence>
<keyword evidence="3" id="KW-1185">Reference proteome</keyword>
<dbReference type="EMBL" id="VFOP01000001">
    <property type="protein sequence ID" value="TQL49979.1"/>
    <property type="molecule type" value="Genomic_DNA"/>
</dbReference>
<reference evidence="2 3" key="1">
    <citation type="submission" date="2019-06" db="EMBL/GenBank/DDBJ databases">
        <title>Sequencing the genomes of 1000 actinobacteria strains.</title>
        <authorList>
            <person name="Klenk H.-P."/>
        </authorList>
    </citation>
    <scope>NUCLEOTIDE SEQUENCE [LARGE SCALE GENOMIC DNA]</scope>
    <source>
        <strain evidence="2 3">DSM 12335</strain>
    </source>
</reference>
<organism evidence="2 3">
    <name type="scientific">Ornithinicoccus hortensis</name>
    <dbReference type="NCBI Taxonomy" id="82346"/>
    <lineage>
        <taxon>Bacteria</taxon>
        <taxon>Bacillati</taxon>
        <taxon>Actinomycetota</taxon>
        <taxon>Actinomycetes</taxon>
        <taxon>Micrococcales</taxon>
        <taxon>Intrasporangiaceae</taxon>
        <taxon>Ornithinicoccus</taxon>
    </lineage>
</organism>
<evidence type="ECO:0000313" key="2">
    <source>
        <dbReference type="EMBL" id="TQL49979.1"/>
    </source>
</evidence>
<accession>A0A542YPJ8</accession>
<sequence>MALFGAAGAAPDLHPVVSQYLAAVVADLGFRTVSPPSPLQLSVTSAPPSDEETGGPGRSRPDFVRAGESV</sequence>
<evidence type="ECO:0000256" key="1">
    <source>
        <dbReference type="SAM" id="MobiDB-lite"/>
    </source>
</evidence>
<comment type="caution">
    <text evidence="2">The sequence shown here is derived from an EMBL/GenBank/DDBJ whole genome shotgun (WGS) entry which is preliminary data.</text>
</comment>
<name>A0A542YPJ8_9MICO</name>
<feature type="region of interest" description="Disordered" evidence="1">
    <location>
        <begin position="33"/>
        <end position="70"/>
    </location>
</feature>
<dbReference type="Proteomes" id="UP000319516">
    <property type="component" value="Unassembled WGS sequence"/>
</dbReference>
<dbReference type="AlphaFoldDB" id="A0A542YPJ8"/>
<protein>
    <submittedName>
        <fullName evidence="2">Uncharacterized protein</fullName>
    </submittedName>
</protein>
<feature type="compositionally biased region" description="Basic and acidic residues" evidence="1">
    <location>
        <begin position="59"/>
        <end position="70"/>
    </location>
</feature>
<proteinExistence type="predicted"/>